<comment type="subcellular location">
    <subcellularLocation>
        <location evidence="1">Cell membrane</location>
        <topology evidence="1">Peripheral membrane protein</topology>
    </subcellularLocation>
</comment>
<evidence type="ECO:0000256" key="6">
    <source>
        <dbReference type="ARBA" id="ARBA00022840"/>
    </source>
</evidence>
<dbReference type="InterPro" id="IPR050095">
    <property type="entry name" value="ECF_ABC_transporter_ATP-bd"/>
</dbReference>
<dbReference type="Pfam" id="PF00005">
    <property type="entry name" value="ABC_tran"/>
    <property type="match status" value="1"/>
</dbReference>
<dbReference type="InterPro" id="IPR027417">
    <property type="entry name" value="P-loop_NTPase"/>
</dbReference>
<sequence>MSYLSLKNVSYSYANGYEAVQNMNLDFDLGESAAIIGQNGAGKTTAVKLMNRLLIPTEGEVFVNNLSTKKATTAEISKMIGYVFQNPDDQIFQDTIYKEIAYGLKNQKLESAVMKNKVEAAAEICGLKESLNEHPYNLPYSKRKFITIAAVLATDPNVIILDEPTAGQDRESIERLGKLISHLANQNKTVITITHDMEFVVREFKRVIVLANKQKRRDASPREIFWDKELLKLSDLKQPFICQLADTLGYKGILTIEELLERDKNETYYN</sequence>
<evidence type="ECO:0000256" key="1">
    <source>
        <dbReference type="ARBA" id="ARBA00004202"/>
    </source>
</evidence>
<dbReference type="EMBL" id="BJYM01000013">
    <property type="protein sequence ID" value="GEN88402.1"/>
    <property type="molecule type" value="Genomic_DNA"/>
</dbReference>
<dbReference type="Gene3D" id="3.40.50.300">
    <property type="entry name" value="P-loop containing nucleotide triphosphate hydrolases"/>
    <property type="match status" value="1"/>
</dbReference>
<dbReference type="AlphaFoldDB" id="A0A511ZLR8"/>
<evidence type="ECO:0000256" key="4">
    <source>
        <dbReference type="ARBA" id="ARBA00022475"/>
    </source>
</evidence>
<dbReference type="SUPFAM" id="SSF52540">
    <property type="entry name" value="P-loop containing nucleoside triphosphate hydrolases"/>
    <property type="match status" value="1"/>
</dbReference>
<dbReference type="FunFam" id="3.40.50.300:FF:000224">
    <property type="entry name" value="Energy-coupling factor transporter ATP-binding protein EcfA"/>
    <property type="match status" value="1"/>
</dbReference>
<evidence type="ECO:0000256" key="2">
    <source>
        <dbReference type="ARBA" id="ARBA00005417"/>
    </source>
</evidence>
<keyword evidence="3" id="KW-0813">Transport</keyword>
<comment type="similarity">
    <text evidence="2">Belongs to the ABC transporter superfamily.</text>
</comment>
<evidence type="ECO:0000256" key="8">
    <source>
        <dbReference type="ARBA" id="ARBA00023136"/>
    </source>
</evidence>
<keyword evidence="6 10" id="KW-0067">ATP-binding</keyword>
<dbReference type="PANTHER" id="PTHR43553:SF26">
    <property type="entry name" value="ABC TRANSPORTER ATP-BINDING PROTEIN BC_2655-RELATED"/>
    <property type="match status" value="1"/>
</dbReference>
<reference evidence="10 11" key="1">
    <citation type="submission" date="2019-07" db="EMBL/GenBank/DDBJ databases">
        <title>Whole genome shotgun sequence of Oceanobacillus sojae NBRC 105379.</title>
        <authorList>
            <person name="Hosoyama A."/>
            <person name="Uohara A."/>
            <person name="Ohji S."/>
            <person name="Ichikawa N."/>
        </authorList>
    </citation>
    <scope>NUCLEOTIDE SEQUENCE [LARGE SCALE GENOMIC DNA]</scope>
    <source>
        <strain evidence="10 11">NBRC 105379</strain>
    </source>
</reference>
<evidence type="ECO:0000256" key="3">
    <source>
        <dbReference type="ARBA" id="ARBA00022448"/>
    </source>
</evidence>
<keyword evidence="7" id="KW-1278">Translocase</keyword>
<dbReference type="GO" id="GO:0043190">
    <property type="term" value="C:ATP-binding cassette (ABC) transporter complex"/>
    <property type="evidence" value="ECO:0007669"/>
    <property type="project" value="TreeGrafter"/>
</dbReference>
<dbReference type="PANTHER" id="PTHR43553">
    <property type="entry name" value="HEAVY METAL TRANSPORTER"/>
    <property type="match status" value="1"/>
</dbReference>
<dbReference type="GO" id="GO:0042626">
    <property type="term" value="F:ATPase-coupled transmembrane transporter activity"/>
    <property type="evidence" value="ECO:0007669"/>
    <property type="project" value="TreeGrafter"/>
</dbReference>
<dbReference type="Proteomes" id="UP000321558">
    <property type="component" value="Unassembled WGS sequence"/>
</dbReference>
<feature type="domain" description="ABC transporter" evidence="9">
    <location>
        <begin position="4"/>
        <end position="237"/>
    </location>
</feature>
<dbReference type="InterPro" id="IPR003439">
    <property type="entry name" value="ABC_transporter-like_ATP-bd"/>
</dbReference>
<protein>
    <submittedName>
        <fullName evidence="10">ABC transporter ATP-binding protein</fullName>
    </submittedName>
</protein>
<keyword evidence="4" id="KW-1003">Cell membrane</keyword>
<dbReference type="RefSeq" id="WP_147211359.1">
    <property type="nucleotide sequence ID" value="NZ_BJYM01000013.1"/>
</dbReference>
<dbReference type="InterPro" id="IPR015856">
    <property type="entry name" value="ABC_transpr_CbiO/EcfA_su"/>
</dbReference>
<organism evidence="10 11">
    <name type="scientific">Oceanobacillus sojae</name>
    <dbReference type="NCBI Taxonomy" id="582851"/>
    <lineage>
        <taxon>Bacteria</taxon>
        <taxon>Bacillati</taxon>
        <taxon>Bacillota</taxon>
        <taxon>Bacilli</taxon>
        <taxon>Bacillales</taxon>
        <taxon>Bacillaceae</taxon>
        <taxon>Oceanobacillus</taxon>
    </lineage>
</organism>
<dbReference type="GO" id="GO:0015087">
    <property type="term" value="F:cobalt ion transmembrane transporter activity"/>
    <property type="evidence" value="ECO:0007669"/>
    <property type="project" value="UniProtKB-ARBA"/>
</dbReference>
<dbReference type="PROSITE" id="PS50893">
    <property type="entry name" value="ABC_TRANSPORTER_2"/>
    <property type="match status" value="1"/>
</dbReference>
<evidence type="ECO:0000256" key="5">
    <source>
        <dbReference type="ARBA" id="ARBA00022741"/>
    </source>
</evidence>
<keyword evidence="11" id="KW-1185">Reference proteome</keyword>
<gene>
    <name evidence="10" type="ORF">OSO01_31410</name>
</gene>
<dbReference type="InterPro" id="IPR003593">
    <property type="entry name" value="AAA+_ATPase"/>
</dbReference>
<dbReference type="OrthoDB" id="9784332at2"/>
<evidence type="ECO:0000259" key="9">
    <source>
        <dbReference type="PROSITE" id="PS50893"/>
    </source>
</evidence>
<dbReference type="SMART" id="SM00382">
    <property type="entry name" value="AAA"/>
    <property type="match status" value="1"/>
</dbReference>
<comment type="caution">
    <text evidence="10">The sequence shown here is derived from an EMBL/GenBank/DDBJ whole genome shotgun (WGS) entry which is preliminary data.</text>
</comment>
<accession>A0A511ZLR8</accession>
<evidence type="ECO:0000313" key="10">
    <source>
        <dbReference type="EMBL" id="GEN88402.1"/>
    </source>
</evidence>
<dbReference type="GO" id="GO:0005524">
    <property type="term" value="F:ATP binding"/>
    <property type="evidence" value="ECO:0007669"/>
    <property type="project" value="UniProtKB-KW"/>
</dbReference>
<evidence type="ECO:0000256" key="7">
    <source>
        <dbReference type="ARBA" id="ARBA00022967"/>
    </source>
</evidence>
<keyword evidence="8" id="KW-0472">Membrane</keyword>
<keyword evidence="5" id="KW-0547">Nucleotide-binding</keyword>
<evidence type="ECO:0000313" key="11">
    <source>
        <dbReference type="Proteomes" id="UP000321558"/>
    </source>
</evidence>
<dbReference type="CDD" id="cd03225">
    <property type="entry name" value="ABC_cobalt_CbiO_domain1"/>
    <property type="match status" value="1"/>
</dbReference>
<proteinExistence type="inferred from homology"/>
<name>A0A511ZLR8_9BACI</name>
<dbReference type="GO" id="GO:0016887">
    <property type="term" value="F:ATP hydrolysis activity"/>
    <property type="evidence" value="ECO:0007669"/>
    <property type="project" value="InterPro"/>
</dbReference>